<dbReference type="Proteomes" id="UP000291822">
    <property type="component" value="Unassembled WGS sequence"/>
</dbReference>
<organism evidence="4 5">
    <name type="scientific">Dyella soli</name>
    <dbReference type="NCBI Taxonomy" id="522319"/>
    <lineage>
        <taxon>Bacteria</taxon>
        <taxon>Pseudomonadati</taxon>
        <taxon>Pseudomonadota</taxon>
        <taxon>Gammaproteobacteria</taxon>
        <taxon>Lysobacterales</taxon>
        <taxon>Rhodanobacteraceae</taxon>
        <taxon>Dyella</taxon>
    </lineage>
</organism>
<dbReference type="AlphaFoldDB" id="A0A4R0YE34"/>
<keyword evidence="2" id="KW-0812">Transmembrane</keyword>
<keyword evidence="1" id="KW-0175">Coiled coil</keyword>
<reference evidence="4 5" key="1">
    <citation type="submission" date="2019-02" db="EMBL/GenBank/DDBJ databases">
        <title>Dyella amyloliquefaciens sp. nov., isolated from forest soil.</title>
        <authorList>
            <person name="Gao Z.-H."/>
            <person name="Qiu L.-H."/>
        </authorList>
    </citation>
    <scope>NUCLEOTIDE SEQUENCE [LARGE SCALE GENOMIC DNA]</scope>
    <source>
        <strain evidence="4 5">KACC 12747</strain>
    </source>
</reference>
<dbReference type="InterPro" id="IPR025645">
    <property type="entry name" value="DUF4349"/>
</dbReference>
<evidence type="ECO:0000256" key="2">
    <source>
        <dbReference type="SAM" id="Phobius"/>
    </source>
</evidence>
<dbReference type="Pfam" id="PF14257">
    <property type="entry name" value="DUF4349"/>
    <property type="match status" value="1"/>
</dbReference>
<comment type="caution">
    <text evidence="4">The sequence shown here is derived from an EMBL/GenBank/DDBJ whole genome shotgun (WGS) entry which is preliminary data.</text>
</comment>
<evidence type="ECO:0000256" key="1">
    <source>
        <dbReference type="SAM" id="Coils"/>
    </source>
</evidence>
<evidence type="ECO:0000259" key="3">
    <source>
        <dbReference type="Pfam" id="PF14257"/>
    </source>
</evidence>
<keyword evidence="2" id="KW-1133">Transmembrane helix</keyword>
<evidence type="ECO:0000313" key="4">
    <source>
        <dbReference type="EMBL" id="TCI06264.1"/>
    </source>
</evidence>
<keyword evidence="5" id="KW-1185">Reference proteome</keyword>
<feature type="coiled-coil region" evidence="1">
    <location>
        <begin position="111"/>
        <end position="173"/>
    </location>
</feature>
<name>A0A4R0YE34_9GAMM</name>
<gene>
    <name evidence="4" type="ORF">EZM97_34985</name>
</gene>
<feature type="transmembrane region" description="Helical" evidence="2">
    <location>
        <begin position="213"/>
        <end position="235"/>
    </location>
</feature>
<evidence type="ECO:0000313" key="5">
    <source>
        <dbReference type="Proteomes" id="UP000291822"/>
    </source>
</evidence>
<protein>
    <submittedName>
        <fullName evidence="4">DUF4349 domain-containing protein</fullName>
    </submittedName>
</protein>
<keyword evidence="2" id="KW-0472">Membrane</keyword>
<accession>A0A4R0YE34</accession>
<proteinExistence type="predicted"/>
<sequence length="250" mass="27744">MACAVMACSQKQQVTPQGAIPGEKAKAGAKLAYEHNLRIELPSDQIAPRVLAVREACESARFGDCNVLNIEQDGASGGVVVRIVPTGVEPITALAAKEGKIASRSTRGEDLAEAMADNDQKLRQLEAYSAQLDQFSQRKDLAASDLIALGHERAALIVQRDDLQRTAAQQQRRLDTNLLTIRFYDPVTASGRGFSWGDWFDELKEGIQDALRMLAYGLPWLILALPLALLWRWVWRRVTRSARERKHPTQ</sequence>
<feature type="domain" description="DUF4349" evidence="3">
    <location>
        <begin position="30"/>
        <end position="232"/>
    </location>
</feature>
<dbReference type="EMBL" id="SJTG01000007">
    <property type="protein sequence ID" value="TCI06264.1"/>
    <property type="molecule type" value="Genomic_DNA"/>
</dbReference>